<sequence length="212" mass="24565">MGAGGDRKVTPGILRAATIKAADIGSCRVSEDLYYLIGASCDAYMGCRRSKGEYVVEFYQKNLSWLCKEVVSRLQRLGFRPRCRVFRGRYYRVVVYSKKLYQLLSQDKLTLLEKGSETEKLWFVRGMVDAEGSVHTSLHRITIWQNDVKLLEAVRRVLENHGLKCGKITRSRNVYALPIYGRGRMAQFMKHIGFRHPEKRRMMRRKVVLAQP</sequence>
<feature type="domain" description="Homing endonuclease LAGLIDADG" evidence="1">
    <location>
        <begin position="119"/>
        <end position="193"/>
    </location>
</feature>
<dbReference type="AlphaFoldDB" id="E6N818"/>
<dbReference type="InterPro" id="IPR004860">
    <property type="entry name" value="LAGLIDADG_dom"/>
</dbReference>
<dbReference type="EMBL" id="AP011865">
    <property type="protein sequence ID" value="BAJ48437.1"/>
    <property type="molecule type" value="Genomic_DNA"/>
</dbReference>
<protein>
    <submittedName>
        <fullName evidence="2">Homing endonuclease I-ApeI</fullName>
    </submittedName>
</protein>
<dbReference type="Proteomes" id="UP000008120">
    <property type="component" value="Chromosome"/>
</dbReference>
<keyword evidence="2" id="KW-0540">Nuclease</keyword>
<reference evidence="2 3" key="1">
    <citation type="journal article" date="2005" name="Environ. Microbiol.">
        <title>Genetic and functional properties of uncultivated thermophilic crenarchaeotes from a subsurface gold mine as revealed by analysis of genome fragments.</title>
        <authorList>
            <person name="Nunoura T."/>
            <person name="Hirayama H."/>
            <person name="Takami H."/>
            <person name="Oida H."/>
            <person name="Nishi S."/>
            <person name="Shimamura S."/>
            <person name="Suzuki Y."/>
            <person name="Inagaki F."/>
            <person name="Takai K."/>
            <person name="Nealson K.H."/>
            <person name="Horikoshi K."/>
        </authorList>
    </citation>
    <scope>NUCLEOTIDE SEQUENCE [LARGE SCALE GENOMIC DNA]</scope>
</reference>
<dbReference type="Gene3D" id="3.10.28.10">
    <property type="entry name" value="Homing endonucleases"/>
    <property type="match status" value="1"/>
</dbReference>
<dbReference type="GO" id="GO:0004519">
    <property type="term" value="F:endonuclease activity"/>
    <property type="evidence" value="ECO:0007669"/>
    <property type="project" value="UniProtKB-KW"/>
</dbReference>
<dbReference type="InterPro" id="IPR027434">
    <property type="entry name" value="Homing_endonucl"/>
</dbReference>
<gene>
    <name evidence="2" type="ORF">HGMM_F29A12C13</name>
</gene>
<dbReference type="SUPFAM" id="SSF55608">
    <property type="entry name" value="Homing endonucleases"/>
    <property type="match status" value="1"/>
</dbReference>
<keyword evidence="2" id="KW-0378">Hydrolase</keyword>
<reference evidence="2 3" key="2">
    <citation type="journal article" date="2011" name="Nucleic Acids Res.">
        <title>Insights into the evolution of Archaea and eukaryotic protein modifier systems revealed by the genome of a novel archaeal group.</title>
        <authorList>
            <person name="Nunoura T."/>
            <person name="Takaki Y."/>
            <person name="Kakuta J."/>
            <person name="Nishi S."/>
            <person name="Sugahara J."/>
            <person name="Kazama H."/>
            <person name="Chee G."/>
            <person name="Hattori M."/>
            <person name="Kanai A."/>
            <person name="Atomi H."/>
            <person name="Takai K."/>
            <person name="Takami H."/>
        </authorList>
    </citation>
    <scope>NUCLEOTIDE SEQUENCE [LARGE SCALE GENOMIC DNA]</scope>
</reference>
<organism evidence="2 3">
    <name type="scientific">Caldiarchaeum subterraneum</name>
    <dbReference type="NCBI Taxonomy" id="311458"/>
    <lineage>
        <taxon>Archaea</taxon>
        <taxon>Nitrososphaerota</taxon>
        <taxon>Candidatus Caldarchaeales</taxon>
        <taxon>Candidatus Caldarchaeaceae</taxon>
        <taxon>Candidatus Caldarchaeum</taxon>
    </lineage>
</organism>
<evidence type="ECO:0000313" key="2">
    <source>
        <dbReference type="EMBL" id="BAJ48437.1"/>
    </source>
</evidence>
<evidence type="ECO:0000313" key="3">
    <source>
        <dbReference type="Proteomes" id="UP000008120"/>
    </source>
</evidence>
<proteinExistence type="predicted"/>
<accession>E6N818</accession>
<dbReference type="Pfam" id="PF14528">
    <property type="entry name" value="LAGLIDADG_3"/>
    <property type="match status" value="1"/>
</dbReference>
<evidence type="ECO:0000259" key="1">
    <source>
        <dbReference type="Pfam" id="PF14528"/>
    </source>
</evidence>
<name>E6N818_CALS0</name>
<keyword evidence="2" id="KW-0255">Endonuclease</keyword>